<dbReference type="Pfam" id="PF00106">
    <property type="entry name" value="adh_short"/>
    <property type="match status" value="1"/>
</dbReference>
<protein>
    <submittedName>
        <fullName evidence="1">Putative short chain dehydrogenase</fullName>
    </submittedName>
</protein>
<evidence type="ECO:0000313" key="1">
    <source>
        <dbReference type="EMBL" id="SBP00996.1"/>
    </source>
</evidence>
<dbReference type="InterPro" id="IPR002347">
    <property type="entry name" value="SDR_fam"/>
</dbReference>
<dbReference type="EMBL" id="LT559118">
    <property type="protein sequence ID" value="SBP00996.1"/>
    <property type="molecule type" value="Genomic_DNA"/>
</dbReference>
<name>A0A1M4EQ62_9ACTN</name>
<dbReference type="PRINTS" id="PR00081">
    <property type="entry name" value="GDHRDH"/>
</dbReference>
<dbReference type="AlphaFoldDB" id="A0A1M4EQ62"/>
<dbReference type="RefSeq" id="WP_225269532.1">
    <property type="nucleotide sequence ID" value="NZ_CP084058.1"/>
</dbReference>
<gene>
    <name evidence="1" type="ORF">BN4615_P10512</name>
</gene>
<dbReference type="InterPro" id="IPR036291">
    <property type="entry name" value="NAD(P)-bd_dom_sf"/>
</dbReference>
<sequence>MSAAAHQKTAVVIGAGPGLGMSVAHRFGREGYAVALVSRSGDRHAGYLASLAGAGVEAAAFAADVRDRDRTAAVLDAIRERFGTIDVLYYGPGATDLDSPPASITGIASADVREAMEVVYPAVDLVGQVLPGMVERGEGGLLFAGGLSAVMPMPALGGLAVSSAALRNYVLTLNAAVGGDGVYAGSLIIGGLIERGDIHTFVTSQPERFGDVSGGTLDPDSIADAAYELYKQRDRAEATFSVFGGPA</sequence>
<organism evidence="1">
    <name type="scientific">Nonomuraea gerenzanensis</name>
    <dbReference type="NCBI Taxonomy" id="93944"/>
    <lineage>
        <taxon>Bacteria</taxon>
        <taxon>Bacillati</taxon>
        <taxon>Actinomycetota</taxon>
        <taxon>Actinomycetes</taxon>
        <taxon>Streptosporangiales</taxon>
        <taxon>Streptosporangiaceae</taxon>
        <taxon>Nonomuraea</taxon>
    </lineage>
</organism>
<dbReference type="PANTHER" id="PTHR43431:SF7">
    <property type="entry name" value="OXIDOREDUCTASE, SHORT CHAIN DEHYDROGENASE_REDUCTASE FAMILY (AFU_ORTHOLOGUE AFUA_5G14000)"/>
    <property type="match status" value="1"/>
</dbReference>
<dbReference type="Gene3D" id="3.40.50.720">
    <property type="entry name" value="NAD(P)-binding Rossmann-like Domain"/>
    <property type="match status" value="1"/>
</dbReference>
<reference evidence="1" key="1">
    <citation type="submission" date="2016-04" db="EMBL/GenBank/DDBJ databases">
        <authorList>
            <person name="Evans L.H."/>
            <person name="Alamgir A."/>
            <person name="Owens N."/>
            <person name="Weber N.D."/>
            <person name="Virtaneva K."/>
            <person name="Barbian K."/>
            <person name="Babar A."/>
            <person name="Rosenke K."/>
        </authorList>
    </citation>
    <scope>NUCLEOTIDE SEQUENCE</scope>
    <source>
        <strain evidence="1">Nono1</strain>
    </source>
</reference>
<accession>A0A1M4EQ62</accession>
<proteinExistence type="predicted"/>
<dbReference type="SUPFAM" id="SSF51735">
    <property type="entry name" value="NAD(P)-binding Rossmann-fold domains"/>
    <property type="match status" value="1"/>
</dbReference>
<dbReference type="PANTHER" id="PTHR43431">
    <property type="entry name" value="OXIDOREDUCTASE, SHORT CHAIN DEHYDROGENASE/REDUCTASE FAMILY (AFU_ORTHOLOGUE AFUA_5G14000)"/>
    <property type="match status" value="1"/>
</dbReference>